<feature type="transmembrane region" description="Helical" evidence="4">
    <location>
        <begin position="85"/>
        <end position="105"/>
    </location>
</feature>
<evidence type="ECO:0000256" key="1">
    <source>
        <dbReference type="ARBA" id="ARBA00022692"/>
    </source>
</evidence>
<feature type="transmembrane region" description="Helical" evidence="4">
    <location>
        <begin position="26"/>
        <end position="49"/>
    </location>
</feature>
<evidence type="ECO:0000256" key="4">
    <source>
        <dbReference type="SAM" id="Phobius"/>
    </source>
</evidence>
<feature type="transmembrane region" description="Helical" evidence="4">
    <location>
        <begin position="117"/>
        <end position="137"/>
    </location>
</feature>
<keyword evidence="1 4" id="KW-0812">Transmembrane</keyword>
<keyword evidence="2 4" id="KW-1133">Transmembrane helix</keyword>
<feature type="transmembrane region" description="Helical" evidence="4">
    <location>
        <begin position="149"/>
        <end position="168"/>
    </location>
</feature>
<dbReference type="Proteomes" id="UP000776651">
    <property type="component" value="Unassembled WGS sequence"/>
</dbReference>
<dbReference type="PROSITE" id="PS50850">
    <property type="entry name" value="MFS"/>
    <property type="match status" value="1"/>
</dbReference>
<dbReference type="InterPro" id="IPR020846">
    <property type="entry name" value="MFS_dom"/>
</dbReference>
<dbReference type="EMBL" id="JAIGNQ010000004">
    <property type="protein sequence ID" value="MBX7489513.1"/>
    <property type="molecule type" value="Genomic_DNA"/>
</dbReference>
<evidence type="ECO:0000259" key="5">
    <source>
        <dbReference type="PROSITE" id="PS50850"/>
    </source>
</evidence>
<sequence length="372" mass="39102">MAAACGVAVANIYYNQPMLSILEREFGQGAVVLVPTATQLGYAMGLLFLLPLGDLFERRRLIGIQFSALAVALVCAALAPGAITLVVASFVVGAASTVAQQIVPLAAHLARPDRRGAVLGIVMAGLLCGILLSRTLSGFVSQHLGWREMFWFAVPIALVAGAVMVRILPHSLPKGKLGYLALMRSLGAIWHEFAPLRRASLTQALIFAAFSAFWTILALHLHEPPYNYGAQVAGLFGIVGAAGVLAAPLAGRIADRRGPRLVILIASAMALVSWLVFASWETVIGLVVGTILIDFASQSALVSHQHIIYALRADARARINTIFMSSMFLGGASGSALATWAWSANGWLGVCLLGAALSVCAIVRAAITRGVA</sequence>
<evidence type="ECO:0000313" key="6">
    <source>
        <dbReference type="EMBL" id="MBX7489513.1"/>
    </source>
</evidence>
<dbReference type="Gene3D" id="1.20.1250.20">
    <property type="entry name" value="MFS general substrate transporter like domains"/>
    <property type="match status" value="1"/>
</dbReference>
<organism evidence="6 7">
    <name type="scientific">Qipengyuania pacifica</name>
    <dbReference type="NCBI Taxonomy" id="2860199"/>
    <lineage>
        <taxon>Bacteria</taxon>
        <taxon>Pseudomonadati</taxon>
        <taxon>Pseudomonadota</taxon>
        <taxon>Alphaproteobacteria</taxon>
        <taxon>Sphingomonadales</taxon>
        <taxon>Erythrobacteraceae</taxon>
        <taxon>Qipengyuania</taxon>
    </lineage>
</organism>
<evidence type="ECO:0000256" key="2">
    <source>
        <dbReference type="ARBA" id="ARBA00022989"/>
    </source>
</evidence>
<proteinExistence type="predicted"/>
<protein>
    <submittedName>
        <fullName evidence="6">MFS transporter</fullName>
    </submittedName>
</protein>
<comment type="caution">
    <text evidence="6">The sequence shown here is derived from an EMBL/GenBank/DDBJ whole genome shotgun (WGS) entry which is preliminary data.</text>
</comment>
<reference evidence="6 7" key="1">
    <citation type="submission" date="2021-08" db="EMBL/GenBank/DDBJ databases">
        <title>Comparative Genomics Analysis of the Genus Qipengyuania Reveals Extensive Genetic Diversity and Metabolic Versatility, Including the Description of Fifteen Novel Species.</title>
        <authorList>
            <person name="Liu Y."/>
        </authorList>
    </citation>
    <scope>NUCLEOTIDE SEQUENCE [LARGE SCALE GENOMIC DNA]</scope>
    <source>
        <strain evidence="6 7">GH25</strain>
    </source>
</reference>
<evidence type="ECO:0000256" key="3">
    <source>
        <dbReference type="ARBA" id="ARBA00023136"/>
    </source>
</evidence>
<keyword evidence="7" id="KW-1185">Reference proteome</keyword>
<keyword evidence="3 4" id="KW-0472">Membrane</keyword>
<feature type="transmembrane region" description="Helical" evidence="4">
    <location>
        <begin position="283"/>
        <end position="302"/>
    </location>
</feature>
<feature type="transmembrane region" description="Helical" evidence="4">
    <location>
        <begin position="204"/>
        <end position="222"/>
    </location>
</feature>
<feature type="transmembrane region" description="Helical" evidence="4">
    <location>
        <begin position="61"/>
        <end position="79"/>
    </location>
</feature>
<dbReference type="InterPro" id="IPR036259">
    <property type="entry name" value="MFS_trans_sf"/>
</dbReference>
<feature type="transmembrane region" description="Helical" evidence="4">
    <location>
        <begin position="228"/>
        <end position="249"/>
    </location>
</feature>
<name>A0ABS7JJQ6_9SPHN</name>
<dbReference type="InterPro" id="IPR011701">
    <property type="entry name" value="MFS"/>
</dbReference>
<gene>
    <name evidence="6" type="ORF">K3177_13405</name>
</gene>
<dbReference type="SUPFAM" id="SSF103473">
    <property type="entry name" value="MFS general substrate transporter"/>
    <property type="match status" value="1"/>
</dbReference>
<dbReference type="PANTHER" id="PTHR42910">
    <property type="entry name" value="TRANSPORTER SCO4007-RELATED"/>
    <property type="match status" value="1"/>
</dbReference>
<evidence type="ECO:0000313" key="7">
    <source>
        <dbReference type="Proteomes" id="UP000776651"/>
    </source>
</evidence>
<dbReference type="Pfam" id="PF07690">
    <property type="entry name" value="MFS_1"/>
    <property type="match status" value="1"/>
</dbReference>
<accession>A0ABS7JJQ6</accession>
<feature type="domain" description="Major facilitator superfamily (MFS) profile" evidence="5">
    <location>
        <begin position="1"/>
        <end position="372"/>
    </location>
</feature>
<dbReference type="CDD" id="cd17324">
    <property type="entry name" value="MFS_NepI_like"/>
    <property type="match status" value="1"/>
</dbReference>
<dbReference type="PANTHER" id="PTHR42910:SF1">
    <property type="entry name" value="MAJOR FACILITATOR SUPERFAMILY (MFS) PROFILE DOMAIN-CONTAINING PROTEIN"/>
    <property type="match status" value="1"/>
</dbReference>
<feature type="transmembrane region" description="Helical" evidence="4">
    <location>
        <begin position="322"/>
        <end position="341"/>
    </location>
</feature>
<feature type="transmembrane region" description="Helical" evidence="4">
    <location>
        <begin position="347"/>
        <end position="367"/>
    </location>
</feature>
<feature type="transmembrane region" description="Helical" evidence="4">
    <location>
        <begin position="261"/>
        <end position="277"/>
    </location>
</feature>